<reference evidence="2" key="2">
    <citation type="submission" date="2022-01" db="EMBL/GenBank/DDBJ databases">
        <authorList>
            <person name="Yamashiro T."/>
            <person name="Shiraishi A."/>
            <person name="Satake H."/>
            <person name="Nakayama K."/>
        </authorList>
    </citation>
    <scope>NUCLEOTIDE SEQUENCE</scope>
</reference>
<protein>
    <submittedName>
        <fullName evidence="2">Uncharacterized protein</fullName>
    </submittedName>
</protein>
<dbReference type="Proteomes" id="UP001151760">
    <property type="component" value="Unassembled WGS sequence"/>
</dbReference>
<proteinExistence type="predicted"/>
<dbReference type="EMBL" id="BQNB010020599">
    <property type="protein sequence ID" value="GJT97650.1"/>
    <property type="molecule type" value="Genomic_DNA"/>
</dbReference>
<evidence type="ECO:0000313" key="1">
    <source>
        <dbReference type="EMBL" id="GJT36540.1"/>
    </source>
</evidence>
<dbReference type="EMBL" id="BQNB010015147">
    <property type="protein sequence ID" value="GJT36540.1"/>
    <property type="molecule type" value="Genomic_DNA"/>
</dbReference>
<comment type="caution">
    <text evidence="2">The sequence shown here is derived from an EMBL/GenBank/DDBJ whole genome shotgun (WGS) entry which is preliminary data.</text>
</comment>
<evidence type="ECO:0000313" key="3">
    <source>
        <dbReference type="Proteomes" id="UP001151760"/>
    </source>
</evidence>
<sequence length="149" mass="17124">MISRMMGSMAAFWVVHNQFQKFNRSQFTLGYDSQMTDNNLLNTLRNGQYDRRVNKRLMKIQESMIDSSKELDADLVVTESSKTGSEVQYDSIKSANDTDVDDADIRPIYNEEPMAEVQLTVKCNIFAIGQQLTEQPKIINEGRVDQYPE</sequence>
<gene>
    <name evidence="1" type="ORF">Tco_0926959</name>
    <name evidence="2" type="ORF">Tco_1093168</name>
</gene>
<keyword evidence="3" id="KW-1185">Reference proteome</keyword>
<evidence type="ECO:0000313" key="2">
    <source>
        <dbReference type="EMBL" id="GJT97650.1"/>
    </source>
</evidence>
<accession>A0ABQ5ID95</accession>
<organism evidence="2 3">
    <name type="scientific">Tanacetum coccineum</name>
    <dbReference type="NCBI Taxonomy" id="301880"/>
    <lineage>
        <taxon>Eukaryota</taxon>
        <taxon>Viridiplantae</taxon>
        <taxon>Streptophyta</taxon>
        <taxon>Embryophyta</taxon>
        <taxon>Tracheophyta</taxon>
        <taxon>Spermatophyta</taxon>
        <taxon>Magnoliopsida</taxon>
        <taxon>eudicotyledons</taxon>
        <taxon>Gunneridae</taxon>
        <taxon>Pentapetalae</taxon>
        <taxon>asterids</taxon>
        <taxon>campanulids</taxon>
        <taxon>Asterales</taxon>
        <taxon>Asteraceae</taxon>
        <taxon>Asteroideae</taxon>
        <taxon>Anthemideae</taxon>
        <taxon>Anthemidinae</taxon>
        <taxon>Tanacetum</taxon>
    </lineage>
</organism>
<reference evidence="2" key="1">
    <citation type="journal article" date="2022" name="Int. J. Mol. Sci.">
        <title>Draft Genome of Tanacetum Coccineum: Genomic Comparison of Closely Related Tanacetum-Family Plants.</title>
        <authorList>
            <person name="Yamashiro T."/>
            <person name="Shiraishi A."/>
            <person name="Nakayama K."/>
            <person name="Satake H."/>
        </authorList>
    </citation>
    <scope>NUCLEOTIDE SEQUENCE</scope>
</reference>
<name>A0ABQ5ID95_9ASTR</name>